<evidence type="ECO:0000313" key="3">
    <source>
        <dbReference type="Proteomes" id="UP000444721"/>
    </source>
</evidence>
<reference evidence="2 3" key="1">
    <citation type="journal article" date="2019" name="Sci. Rep.">
        <title>Nanopore sequencing improves the draft genome of the human pathogenic amoeba Naegleria fowleri.</title>
        <authorList>
            <person name="Liechti N."/>
            <person name="Schurch N."/>
            <person name="Bruggmann R."/>
            <person name="Wittwer M."/>
        </authorList>
    </citation>
    <scope>NUCLEOTIDE SEQUENCE [LARGE SCALE GENOMIC DNA]</scope>
    <source>
        <strain evidence="2 3">ATCC 30894</strain>
    </source>
</reference>
<dbReference type="GeneID" id="68113374"/>
<dbReference type="Proteomes" id="UP000444721">
    <property type="component" value="Unassembled WGS sequence"/>
</dbReference>
<protein>
    <submittedName>
        <fullName evidence="2">Uncharacterized protein</fullName>
    </submittedName>
</protein>
<feature type="region of interest" description="Disordered" evidence="1">
    <location>
        <begin position="1"/>
        <end position="25"/>
    </location>
</feature>
<name>A0A6A5BIK1_NAEFO</name>
<sequence length="102" mass="11294">MVNTRKNEDIPDFLINDPKPSKQKSKLTVLVKDPYSATVSNEGTLQEKELSQLQKGVKEVKDIFVGPTKEKEIKQDESQSSSGLLGTVLGFITGSNVKEEEK</sequence>
<organism evidence="2 3">
    <name type="scientific">Naegleria fowleri</name>
    <name type="common">Brain eating amoeba</name>
    <dbReference type="NCBI Taxonomy" id="5763"/>
    <lineage>
        <taxon>Eukaryota</taxon>
        <taxon>Discoba</taxon>
        <taxon>Heterolobosea</taxon>
        <taxon>Tetramitia</taxon>
        <taxon>Eutetramitia</taxon>
        <taxon>Vahlkampfiidae</taxon>
        <taxon>Naegleria</taxon>
    </lineage>
</organism>
<dbReference type="VEuPathDB" id="AmoebaDB:FDP41_006156"/>
<dbReference type="RefSeq" id="XP_044559395.1">
    <property type="nucleotide sequence ID" value="XM_044709760.1"/>
</dbReference>
<proteinExistence type="predicted"/>
<gene>
    <name evidence="2" type="ORF">FDP41_006156</name>
</gene>
<dbReference type="OrthoDB" id="10332981at2759"/>
<keyword evidence="3" id="KW-1185">Reference proteome</keyword>
<dbReference type="EMBL" id="VFQX01000051">
    <property type="protein sequence ID" value="KAF0974682.1"/>
    <property type="molecule type" value="Genomic_DNA"/>
</dbReference>
<comment type="caution">
    <text evidence="2">The sequence shown here is derived from an EMBL/GenBank/DDBJ whole genome shotgun (WGS) entry which is preliminary data.</text>
</comment>
<accession>A0A6A5BIK1</accession>
<evidence type="ECO:0000256" key="1">
    <source>
        <dbReference type="SAM" id="MobiDB-lite"/>
    </source>
</evidence>
<evidence type="ECO:0000313" key="2">
    <source>
        <dbReference type="EMBL" id="KAF0974682.1"/>
    </source>
</evidence>
<dbReference type="VEuPathDB" id="AmoebaDB:NfTy_077850"/>
<dbReference type="AlphaFoldDB" id="A0A6A5BIK1"/>
<dbReference type="VEuPathDB" id="AmoebaDB:NF0122820"/>